<sequence>MEPAHVSQSQQANILKEKKKKTSKKKNNQNLKNEEEEVIIPKLKETQNNGFKHVVVNGAAKFPSYLDNLPYVEGQWSVTNPTGKKMYSIIFLSQLGLEAVCQKKPDVLKNWSTKSFIAPQFSSLSDILKQQEKKKNKKNKHYSKNEEEQSVIPKPVELVPQVEKSQYNGLQYVVNDTLKLPSYLDNLPYIEGQWSFTNPTGKKVYSILFLLKLGSEAICQKKPDVLKNWSTKSFIAPQFSSLSHPSVILDRSHGKLLQLKETVEHPLNSVVAYKMNMKCKSILKDYEELNNLNEIIYSLSEDESSVICTRHKEFVKSMSLIILDCPITQTTVAGTIFAELLSKKILSMEAITQGIDDILKYWNDFLMYYPQFFSYIAEIIVPLLLSQNTSFDFNNLKDSCTSIRPNNSSKLFTEVLYKINSSKETQNVKEQFGGILWIYNKWNMLENVPLDVFMPSNQINKYFKKDEVGVFLLSIAMYDKIKLTDNKLLYDILQSWICTNISAEIIKSSLFVRALTVAIVILCLKLNHPYDDFFDHVHVQLLTHYIKLKLLPKNEIQAREVQCMFGIQLMSATLEHPRGMVLKLFNKLHQERVISKESFELFIQEYEKIPEK</sequence>
<dbReference type="SUPFAM" id="SSF48371">
    <property type="entry name" value="ARM repeat"/>
    <property type="match status" value="2"/>
</dbReference>
<gene>
    <name evidence="3" type="ORF">MEUPH1_LOCUS18639</name>
</gene>
<evidence type="ECO:0000313" key="3">
    <source>
        <dbReference type="EMBL" id="CAI6363735.1"/>
    </source>
</evidence>
<dbReference type="Proteomes" id="UP001160148">
    <property type="component" value="Unassembled WGS sequence"/>
</dbReference>
<dbReference type="PROSITE" id="PS51366">
    <property type="entry name" value="MI"/>
    <property type="match status" value="1"/>
</dbReference>
<reference evidence="3 4" key="1">
    <citation type="submission" date="2023-01" db="EMBL/GenBank/DDBJ databases">
        <authorList>
            <person name="Whitehead M."/>
        </authorList>
    </citation>
    <scope>NUCLEOTIDE SEQUENCE [LARGE SCALE GENOMIC DNA]</scope>
</reference>
<evidence type="ECO:0000256" key="1">
    <source>
        <dbReference type="SAM" id="MobiDB-lite"/>
    </source>
</evidence>
<name>A0AAV0X5Y8_9HEMI</name>
<proteinExistence type="predicted"/>
<feature type="domain" description="MI" evidence="2">
    <location>
        <begin position="274"/>
        <end position="399"/>
    </location>
</feature>
<dbReference type="InterPro" id="IPR003891">
    <property type="entry name" value="Initiation_fac_eIF4g_MI"/>
</dbReference>
<feature type="compositionally biased region" description="Polar residues" evidence="1">
    <location>
        <begin position="1"/>
        <end position="13"/>
    </location>
</feature>
<feature type="region of interest" description="Disordered" evidence="1">
    <location>
        <begin position="1"/>
        <end position="33"/>
    </location>
</feature>
<organism evidence="3 4">
    <name type="scientific">Macrosiphum euphorbiae</name>
    <name type="common">potato aphid</name>
    <dbReference type="NCBI Taxonomy" id="13131"/>
    <lineage>
        <taxon>Eukaryota</taxon>
        <taxon>Metazoa</taxon>
        <taxon>Ecdysozoa</taxon>
        <taxon>Arthropoda</taxon>
        <taxon>Hexapoda</taxon>
        <taxon>Insecta</taxon>
        <taxon>Pterygota</taxon>
        <taxon>Neoptera</taxon>
        <taxon>Paraneoptera</taxon>
        <taxon>Hemiptera</taxon>
        <taxon>Sternorrhyncha</taxon>
        <taxon>Aphidomorpha</taxon>
        <taxon>Aphidoidea</taxon>
        <taxon>Aphididae</taxon>
        <taxon>Macrosiphini</taxon>
        <taxon>Macrosiphum</taxon>
    </lineage>
</organism>
<dbReference type="EMBL" id="CARXXK010000003">
    <property type="protein sequence ID" value="CAI6363735.1"/>
    <property type="molecule type" value="Genomic_DNA"/>
</dbReference>
<feature type="compositionally biased region" description="Basic residues" evidence="1">
    <location>
        <begin position="17"/>
        <end position="27"/>
    </location>
</feature>
<comment type="caution">
    <text evidence="3">The sequence shown here is derived from an EMBL/GenBank/DDBJ whole genome shotgun (WGS) entry which is preliminary data.</text>
</comment>
<dbReference type="InterPro" id="IPR016024">
    <property type="entry name" value="ARM-type_fold"/>
</dbReference>
<evidence type="ECO:0000313" key="4">
    <source>
        <dbReference type="Proteomes" id="UP001160148"/>
    </source>
</evidence>
<keyword evidence="4" id="KW-1185">Reference proteome</keyword>
<accession>A0AAV0X5Y8</accession>
<dbReference type="Gene3D" id="1.25.40.180">
    <property type="match status" value="2"/>
</dbReference>
<evidence type="ECO:0000259" key="2">
    <source>
        <dbReference type="PROSITE" id="PS51366"/>
    </source>
</evidence>
<dbReference type="AlphaFoldDB" id="A0AAV0X5Y8"/>
<protein>
    <recommendedName>
        <fullName evidence="2">MI domain-containing protein</fullName>
    </recommendedName>
</protein>